<reference evidence="3 4" key="1">
    <citation type="submission" date="2019-04" db="EMBL/GenBank/DDBJ databases">
        <title>A reverse ecology approach based on a biological definition of microbial populations.</title>
        <authorList>
            <person name="Arevalo P."/>
            <person name="Vaninsberghe D."/>
            <person name="Elsherbini J."/>
            <person name="Gore J."/>
            <person name="Polz M."/>
        </authorList>
    </citation>
    <scope>NUCLEOTIDE SEQUENCE [LARGE SCALE GENOMIC DNA]</scope>
    <source>
        <strain evidence="3 4">10N.261.46.F4</strain>
    </source>
</reference>
<evidence type="ECO:0000256" key="1">
    <source>
        <dbReference type="SAM" id="SignalP"/>
    </source>
</evidence>
<evidence type="ECO:0000313" key="3">
    <source>
        <dbReference type="EMBL" id="TKF32866.1"/>
    </source>
</evidence>
<feature type="domain" description="BON" evidence="2">
    <location>
        <begin position="114"/>
        <end position="181"/>
    </location>
</feature>
<comment type="caution">
    <text evidence="3">The sequence shown here is derived from an EMBL/GenBank/DDBJ whole genome shotgun (WGS) entry which is preliminary data.</text>
</comment>
<evidence type="ECO:0000313" key="4">
    <source>
        <dbReference type="Proteomes" id="UP000307574"/>
    </source>
</evidence>
<dbReference type="PANTHER" id="PTHR34606:SF15">
    <property type="entry name" value="BON DOMAIN-CONTAINING PROTEIN"/>
    <property type="match status" value="1"/>
</dbReference>
<dbReference type="InterPro" id="IPR007055">
    <property type="entry name" value="BON_dom"/>
</dbReference>
<feature type="chain" id="PRO_5043159568" evidence="1">
    <location>
        <begin position="24"/>
        <end position="181"/>
    </location>
</feature>
<dbReference type="PROSITE" id="PS50914">
    <property type="entry name" value="BON"/>
    <property type="match status" value="2"/>
</dbReference>
<feature type="signal peptide" evidence="1">
    <location>
        <begin position="1"/>
        <end position="23"/>
    </location>
</feature>
<dbReference type="Pfam" id="PF04972">
    <property type="entry name" value="BON"/>
    <property type="match status" value="2"/>
</dbReference>
<sequence>MKITISKILLATLIATSSSAAVADSMWKKETLDAWVDGKAETTLLLNSNLNSFDINTYVRGQVVTLTGSVRNKNEKVLAEELVLSLKDVKAVKNNLTVIEEDDEKTQEAVQALTDSHIKTLVITRLLMNTNVSGTDIKVETENSVVILKGSVESGGEHDVALSIANNTPNVEEVIDKLDII</sequence>
<proteinExistence type="predicted"/>
<dbReference type="AlphaFoldDB" id="A0A2N7JDB1"/>
<dbReference type="GeneID" id="93967818"/>
<accession>A0A2N7JDB1</accession>
<dbReference type="EMBL" id="SYUV01000026">
    <property type="protein sequence ID" value="TKF32866.1"/>
    <property type="molecule type" value="Genomic_DNA"/>
</dbReference>
<organism evidence="3 4">
    <name type="scientific">Vibrio kanaloae</name>
    <dbReference type="NCBI Taxonomy" id="170673"/>
    <lineage>
        <taxon>Bacteria</taxon>
        <taxon>Pseudomonadati</taxon>
        <taxon>Pseudomonadota</taxon>
        <taxon>Gammaproteobacteria</taxon>
        <taxon>Vibrionales</taxon>
        <taxon>Vibrionaceae</taxon>
        <taxon>Vibrio</taxon>
    </lineage>
</organism>
<dbReference type="Gene3D" id="3.30.1340.30">
    <property type="match status" value="2"/>
</dbReference>
<dbReference type="InterPro" id="IPR051686">
    <property type="entry name" value="Lipoprotein_DolP"/>
</dbReference>
<gene>
    <name evidence="3" type="ORF">FCV50_08585</name>
</gene>
<name>A0A2N7JDB1_9VIBR</name>
<dbReference type="Proteomes" id="UP000307574">
    <property type="component" value="Unassembled WGS sequence"/>
</dbReference>
<evidence type="ECO:0000259" key="2">
    <source>
        <dbReference type="PROSITE" id="PS50914"/>
    </source>
</evidence>
<protein>
    <submittedName>
        <fullName evidence="3">BON domain-containing protein</fullName>
    </submittedName>
</protein>
<keyword evidence="1" id="KW-0732">Signal</keyword>
<dbReference type="PANTHER" id="PTHR34606">
    <property type="entry name" value="BON DOMAIN-CONTAINING PROTEIN"/>
    <property type="match status" value="1"/>
</dbReference>
<dbReference type="RefSeq" id="WP_077681223.1">
    <property type="nucleotide sequence ID" value="NZ_AP025498.1"/>
</dbReference>
<feature type="domain" description="BON" evidence="2">
    <location>
        <begin position="32"/>
        <end position="100"/>
    </location>
</feature>